<sequence length="70" mass="8066">MWLLKPWANCGGHTGHNNRLNLDKMHVVIMSFRGTKLITGIIIHYSQKKRAIRGTGVRIFQTLLLVKLLR</sequence>
<reference evidence="2" key="1">
    <citation type="journal article" date="2016" name="Nature">
        <title>Genome evolution in the allotetraploid frog Xenopus laevis.</title>
        <authorList>
            <person name="Session A.M."/>
            <person name="Uno Y."/>
            <person name="Kwon T."/>
            <person name="Chapman J.A."/>
            <person name="Toyoda A."/>
            <person name="Takahashi S."/>
            <person name="Fukui A."/>
            <person name="Hikosaka A."/>
            <person name="Suzuki A."/>
            <person name="Kondo M."/>
            <person name="van Heeringen S.J."/>
            <person name="Quigley I."/>
            <person name="Heinz S."/>
            <person name="Ogino H."/>
            <person name="Ochi H."/>
            <person name="Hellsten U."/>
            <person name="Lyons J.B."/>
            <person name="Simakov O."/>
            <person name="Putnam N."/>
            <person name="Stites J."/>
            <person name="Kuroki Y."/>
            <person name="Tanaka T."/>
            <person name="Michiue T."/>
            <person name="Watanabe M."/>
            <person name="Bogdanovic O."/>
            <person name="Lister R."/>
            <person name="Georgiou G."/>
            <person name="Paranjpe S.S."/>
            <person name="van Kruijsbergen I."/>
            <person name="Shu S."/>
            <person name="Carlson J."/>
            <person name="Kinoshita T."/>
            <person name="Ohta Y."/>
            <person name="Mawaribuchi S."/>
            <person name="Jenkins J."/>
            <person name="Grimwood J."/>
            <person name="Schmutz J."/>
            <person name="Mitros T."/>
            <person name="Mozaffari S.V."/>
            <person name="Suzuki Y."/>
            <person name="Haramoto Y."/>
            <person name="Yamamoto T.S."/>
            <person name="Takagi C."/>
            <person name="Heald R."/>
            <person name="Miller K."/>
            <person name="Haudenschild C."/>
            <person name="Kitzman J."/>
            <person name="Nakayama T."/>
            <person name="Izutsu Y."/>
            <person name="Robert J."/>
            <person name="Fortriede J."/>
            <person name="Burns K."/>
            <person name="Lotay V."/>
            <person name="Karimi K."/>
            <person name="Yasuoka Y."/>
            <person name="Dichmann D.S."/>
            <person name="Flajnik M.F."/>
            <person name="Houston D.W."/>
            <person name="Shendure J."/>
            <person name="DuPasquier L."/>
            <person name="Vize P.D."/>
            <person name="Zorn A.M."/>
            <person name="Ito M."/>
            <person name="Marcotte E.M."/>
            <person name="Wallingford J.B."/>
            <person name="Ito Y."/>
            <person name="Asashima M."/>
            <person name="Ueno N."/>
            <person name="Matsuda Y."/>
            <person name="Veenstra G.J."/>
            <person name="Fujiyama A."/>
            <person name="Harland R.M."/>
            <person name="Taira M."/>
            <person name="Rokhsar D.S."/>
        </authorList>
    </citation>
    <scope>NUCLEOTIDE SEQUENCE [LARGE SCALE GENOMIC DNA]</scope>
    <source>
        <strain evidence="2">J</strain>
    </source>
</reference>
<accession>A0A974HT64</accession>
<dbReference type="Proteomes" id="UP000694892">
    <property type="component" value="Chromosome 3L"/>
</dbReference>
<organism evidence="1 2">
    <name type="scientific">Xenopus laevis</name>
    <name type="common">African clawed frog</name>
    <dbReference type="NCBI Taxonomy" id="8355"/>
    <lineage>
        <taxon>Eukaryota</taxon>
        <taxon>Metazoa</taxon>
        <taxon>Chordata</taxon>
        <taxon>Craniata</taxon>
        <taxon>Vertebrata</taxon>
        <taxon>Euteleostomi</taxon>
        <taxon>Amphibia</taxon>
        <taxon>Batrachia</taxon>
        <taxon>Anura</taxon>
        <taxon>Pipoidea</taxon>
        <taxon>Pipidae</taxon>
        <taxon>Xenopodinae</taxon>
        <taxon>Xenopus</taxon>
        <taxon>Xenopus</taxon>
    </lineage>
</organism>
<dbReference type="EMBL" id="CM004470">
    <property type="protein sequence ID" value="OCT89133.1"/>
    <property type="molecule type" value="Genomic_DNA"/>
</dbReference>
<gene>
    <name evidence="1" type="ORF">XELAEV_18017750mg</name>
</gene>
<evidence type="ECO:0000313" key="2">
    <source>
        <dbReference type="Proteomes" id="UP000694892"/>
    </source>
</evidence>
<evidence type="ECO:0000313" key="1">
    <source>
        <dbReference type="EMBL" id="OCT89133.1"/>
    </source>
</evidence>
<proteinExistence type="predicted"/>
<protein>
    <submittedName>
        <fullName evidence="1">Uncharacterized protein</fullName>
    </submittedName>
</protein>
<name>A0A974HT64_XENLA</name>
<dbReference type="AlphaFoldDB" id="A0A974HT64"/>